<feature type="active site" description="Nucleophile" evidence="4">
    <location>
        <position position="76"/>
    </location>
</feature>
<keyword evidence="7" id="KW-1185">Reference proteome</keyword>
<keyword evidence="1 4" id="KW-0378">Hydrolase</keyword>
<keyword evidence="3 4" id="KW-0443">Lipid metabolism</keyword>
<dbReference type="InterPro" id="IPR002641">
    <property type="entry name" value="PNPLA_dom"/>
</dbReference>
<comment type="caution">
    <text evidence="4">Lacks conserved residue(s) required for the propagation of feature annotation.</text>
</comment>
<proteinExistence type="predicted"/>
<feature type="short sequence motif" description="GXSXG" evidence="4">
    <location>
        <begin position="74"/>
        <end position="78"/>
    </location>
</feature>
<evidence type="ECO:0000256" key="3">
    <source>
        <dbReference type="ARBA" id="ARBA00023098"/>
    </source>
</evidence>
<dbReference type="RefSeq" id="WP_377089426.1">
    <property type="nucleotide sequence ID" value="NZ_JBHSJL010000014.1"/>
</dbReference>
<feature type="domain" description="PNPLA" evidence="5">
    <location>
        <begin position="43"/>
        <end position="206"/>
    </location>
</feature>
<sequence>MTESPTDSRSAKEHIISFLKRLSPWTPSAEVKNKQLRPPRIGLALSSGGAKSLAHIGVMQVLEENNIPIHAVSGSSMGAYIGSLWATKHNAKQMLKLAAEMQDPNTMRKLADPVIPPIRGVFYGNKVKAQLARSIGTVTFEELDRKLLVIAANLDTYERIVFRKGSVLDAVHASCAMPGIIVPVEIDGMRCTDGGVVDPVPVGALKKFTDVDKIIAVSTVPTLQDIDTHLSAAETAEGEKEVELESWWQRALTILGSKINPGATGNMIDNLRRSLRASQIRMAHDSCLRADVSIHPISHGSQWHEYHQFEQFIELGRREATKAMPEIKKLLEPIPINDDETTEKSLVGMRVA</sequence>
<evidence type="ECO:0000256" key="2">
    <source>
        <dbReference type="ARBA" id="ARBA00022963"/>
    </source>
</evidence>
<dbReference type="EMBL" id="JBHUJB010000036">
    <property type="protein sequence ID" value="MFD2159079.1"/>
    <property type="molecule type" value="Genomic_DNA"/>
</dbReference>
<dbReference type="Proteomes" id="UP001597389">
    <property type="component" value="Unassembled WGS sequence"/>
</dbReference>
<accession>A0ABW4ZAS0</accession>
<feature type="active site" description="Proton acceptor" evidence="4">
    <location>
        <position position="193"/>
    </location>
</feature>
<protein>
    <submittedName>
        <fullName evidence="6">Patatin-like phospholipase family protein</fullName>
    </submittedName>
</protein>
<dbReference type="PANTHER" id="PTHR14226">
    <property type="entry name" value="NEUROPATHY TARGET ESTERASE/SWISS CHEESE D.MELANOGASTER"/>
    <property type="match status" value="1"/>
</dbReference>
<dbReference type="Pfam" id="PF01734">
    <property type="entry name" value="Patatin"/>
    <property type="match status" value="1"/>
</dbReference>
<gene>
    <name evidence="6" type="ORF">ACFSW8_09235</name>
</gene>
<evidence type="ECO:0000259" key="5">
    <source>
        <dbReference type="PROSITE" id="PS51635"/>
    </source>
</evidence>
<dbReference type="Gene3D" id="3.40.1090.10">
    <property type="entry name" value="Cytosolic phospholipase A2 catalytic domain"/>
    <property type="match status" value="2"/>
</dbReference>
<dbReference type="InterPro" id="IPR050301">
    <property type="entry name" value="NTE"/>
</dbReference>
<dbReference type="PANTHER" id="PTHR14226:SF76">
    <property type="entry name" value="NTE FAMILY PROTEIN RSSA"/>
    <property type="match status" value="1"/>
</dbReference>
<evidence type="ECO:0000313" key="6">
    <source>
        <dbReference type="EMBL" id="MFD2159079.1"/>
    </source>
</evidence>
<dbReference type="PROSITE" id="PS51635">
    <property type="entry name" value="PNPLA"/>
    <property type="match status" value="1"/>
</dbReference>
<reference evidence="7" key="1">
    <citation type="journal article" date="2019" name="Int. J. Syst. Evol. Microbiol.">
        <title>The Global Catalogue of Microorganisms (GCM) 10K type strain sequencing project: providing services to taxonomists for standard genome sequencing and annotation.</title>
        <authorList>
            <consortium name="The Broad Institute Genomics Platform"/>
            <consortium name="The Broad Institute Genome Sequencing Center for Infectious Disease"/>
            <person name="Wu L."/>
            <person name="Ma J."/>
        </authorList>
    </citation>
    <scope>NUCLEOTIDE SEQUENCE [LARGE SCALE GENOMIC DNA]</scope>
    <source>
        <strain evidence="7">CCUG 57942</strain>
    </source>
</reference>
<evidence type="ECO:0000256" key="4">
    <source>
        <dbReference type="PROSITE-ProRule" id="PRU01161"/>
    </source>
</evidence>
<keyword evidence="2 4" id="KW-0442">Lipid degradation</keyword>
<comment type="caution">
    <text evidence="6">The sequence shown here is derived from an EMBL/GenBank/DDBJ whole genome shotgun (WGS) entry which is preliminary data.</text>
</comment>
<organism evidence="6 7">
    <name type="scientific">Rubritalea tangerina</name>
    <dbReference type="NCBI Taxonomy" id="430798"/>
    <lineage>
        <taxon>Bacteria</taxon>
        <taxon>Pseudomonadati</taxon>
        <taxon>Verrucomicrobiota</taxon>
        <taxon>Verrucomicrobiia</taxon>
        <taxon>Verrucomicrobiales</taxon>
        <taxon>Rubritaleaceae</taxon>
        <taxon>Rubritalea</taxon>
    </lineage>
</organism>
<evidence type="ECO:0000313" key="7">
    <source>
        <dbReference type="Proteomes" id="UP001597389"/>
    </source>
</evidence>
<dbReference type="SUPFAM" id="SSF52151">
    <property type="entry name" value="FabD/lysophospholipase-like"/>
    <property type="match status" value="1"/>
</dbReference>
<evidence type="ECO:0000256" key="1">
    <source>
        <dbReference type="ARBA" id="ARBA00022801"/>
    </source>
</evidence>
<feature type="short sequence motif" description="DGA/G" evidence="4">
    <location>
        <begin position="193"/>
        <end position="195"/>
    </location>
</feature>
<dbReference type="CDD" id="cd07205">
    <property type="entry name" value="Pat_PNPLA6_PNPLA7_NTE1_like"/>
    <property type="match status" value="1"/>
</dbReference>
<dbReference type="InterPro" id="IPR016035">
    <property type="entry name" value="Acyl_Trfase/lysoPLipase"/>
</dbReference>
<name>A0ABW4ZAS0_9BACT</name>